<comment type="caution">
    <text evidence="1">The sequence shown here is derived from an EMBL/GenBank/DDBJ whole genome shotgun (WGS) entry which is preliminary data.</text>
</comment>
<dbReference type="RefSeq" id="WP_348738397.1">
    <property type="nucleotide sequence ID" value="NZ_CAXJRC010000019.1"/>
</dbReference>
<gene>
    <name evidence="1" type="ORF">T190115A13A_270012</name>
</gene>
<dbReference type="Proteomes" id="UP001497602">
    <property type="component" value="Unassembled WGS sequence"/>
</dbReference>
<proteinExistence type="predicted"/>
<dbReference type="SUPFAM" id="SSF52200">
    <property type="entry name" value="Toll/Interleukin receptor TIR domain"/>
    <property type="match status" value="1"/>
</dbReference>
<organism evidence="1 2">
    <name type="scientific">Tenacibaculum vairaonense</name>
    <dbReference type="NCBI Taxonomy" id="3137860"/>
    <lineage>
        <taxon>Bacteria</taxon>
        <taxon>Pseudomonadati</taxon>
        <taxon>Bacteroidota</taxon>
        <taxon>Flavobacteriia</taxon>
        <taxon>Flavobacteriales</taxon>
        <taxon>Flavobacteriaceae</taxon>
        <taxon>Tenacibaculum</taxon>
    </lineage>
</organism>
<sequence length="256" mass="29399">MSPTEKYRLIQDIYFSLQTTLSIEEIIDILGGYGVKTIPTKTYTQKSLKQLLNHQTDDNIIIAIANDLDLSTPYLKKKAENQPKKKQVSLRKIFISHAIEDKEIVSSFIQILQSIGIDSEIIFCASFEGYGTTLGSNTMEDIKNKLNDNVLVFFILSKHFYTTSMCLMQLGAVWALTKTHISVAIPPFKLEKMRGVFQHFKGMYINEEKNLDLLKDTLESQFNLTPKRQLVWTPTRDILLRDIQQQIQLHHGKDNS</sequence>
<dbReference type="InterPro" id="IPR035897">
    <property type="entry name" value="Toll_tir_struct_dom_sf"/>
</dbReference>
<reference evidence="1 2" key="1">
    <citation type="submission" date="2024-05" db="EMBL/GenBank/DDBJ databases">
        <authorList>
            <person name="Duchaud E."/>
        </authorList>
    </citation>
    <scope>NUCLEOTIDE SEQUENCE [LARGE SCALE GENOMIC DNA]</scope>
    <source>
        <strain evidence="1">Ena-SAMPLE-TAB-13-05-2024-13:56:06:370-140305</strain>
    </source>
</reference>
<protein>
    <submittedName>
        <fullName evidence="1">TIR domain-containing protein</fullName>
    </submittedName>
</protein>
<name>A0ABM9PLT1_9FLAO</name>
<dbReference type="EMBL" id="CAXJRC010000019">
    <property type="protein sequence ID" value="CAL2106655.1"/>
    <property type="molecule type" value="Genomic_DNA"/>
</dbReference>
<evidence type="ECO:0000313" key="2">
    <source>
        <dbReference type="Proteomes" id="UP001497602"/>
    </source>
</evidence>
<keyword evidence="2" id="KW-1185">Reference proteome</keyword>
<evidence type="ECO:0000313" key="1">
    <source>
        <dbReference type="EMBL" id="CAL2106655.1"/>
    </source>
</evidence>
<dbReference type="Gene3D" id="3.40.50.10140">
    <property type="entry name" value="Toll/interleukin-1 receptor homology (TIR) domain"/>
    <property type="match status" value="1"/>
</dbReference>
<accession>A0ABM9PLT1</accession>